<evidence type="ECO:0000313" key="1">
    <source>
        <dbReference type="EMBL" id="QVQ58401.1"/>
    </source>
</evidence>
<dbReference type="EMBL" id="MW013145">
    <property type="protein sequence ID" value="QVQ58401.1"/>
    <property type="molecule type" value="Genomic_DNA"/>
</dbReference>
<dbReference type="AlphaFoldDB" id="A0A8E6L8W4"/>
<keyword evidence="1" id="KW-0614">Plasmid</keyword>
<name>A0A8E6L8W4_KLEPN</name>
<proteinExistence type="predicted"/>
<sequence length="52" mass="5644">MPFSPITPACGENTPQWISTDVPITPACGGNTFTNEDFSPLVTDNPRTRGEY</sequence>
<reference evidence="1" key="1">
    <citation type="submission" date="2020-09" db="EMBL/GenBank/DDBJ databases">
        <authorList>
            <person name="Zhou D."/>
            <person name="Wang L."/>
        </authorList>
    </citation>
    <scope>NUCLEOTIDE SEQUENCE</scope>
    <source>
        <plasmid evidence="1">pW09308-HI3</plasmid>
    </source>
</reference>
<geneLocation type="plasmid" evidence="1">
    <name>pW09308-HI3</name>
</geneLocation>
<protein>
    <submittedName>
        <fullName evidence="1">Uncharacterized protein</fullName>
    </submittedName>
</protein>
<accession>A0A8E6L8W4</accession>
<organism evidence="1">
    <name type="scientific">Klebsiella pneumoniae</name>
    <dbReference type="NCBI Taxonomy" id="573"/>
    <lineage>
        <taxon>Bacteria</taxon>
        <taxon>Pseudomonadati</taxon>
        <taxon>Pseudomonadota</taxon>
        <taxon>Gammaproteobacteria</taxon>
        <taxon>Enterobacterales</taxon>
        <taxon>Enterobacteriaceae</taxon>
        <taxon>Klebsiella/Raoultella group</taxon>
        <taxon>Klebsiella</taxon>
        <taxon>Klebsiella pneumoniae complex</taxon>
    </lineage>
</organism>